<feature type="compositionally biased region" description="Low complexity" evidence="13">
    <location>
        <begin position="421"/>
        <end position="439"/>
    </location>
</feature>
<dbReference type="PROSITE" id="PS50033">
    <property type="entry name" value="UBX"/>
    <property type="match status" value="1"/>
</dbReference>
<dbReference type="InterPro" id="IPR035983">
    <property type="entry name" value="Hect_E3_ubiquitin_ligase"/>
</dbReference>
<evidence type="ECO:0000256" key="2">
    <source>
        <dbReference type="ARBA" id="ARBA00004308"/>
    </source>
</evidence>
<dbReference type="SMART" id="SM00119">
    <property type="entry name" value="HECTc"/>
    <property type="match status" value="1"/>
</dbReference>
<dbReference type="EC" id="2.3.2.26" evidence="5"/>
<evidence type="ECO:0000256" key="4">
    <source>
        <dbReference type="ARBA" id="ARBA00004906"/>
    </source>
</evidence>
<feature type="region of interest" description="Disordered" evidence="13">
    <location>
        <begin position="184"/>
        <end position="215"/>
    </location>
</feature>
<evidence type="ECO:0000256" key="1">
    <source>
        <dbReference type="ARBA" id="ARBA00000885"/>
    </source>
</evidence>
<dbReference type="AlphaFoldDB" id="A0A8T2LJG6"/>
<gene>
    <name evidence="16" type="primary">G2E3</name>
    <name evidence="16" type="ORF">AMEX_G14576</name>
</gene>
<dbReference type="InterPro" id="IPR050409">
    <property type="entry name" value="E3_ubiq-protein_ligase"/>
</dbReference>
<dbReference type="GO" id="GO:0000209">
    <property type="term" value="P:protein polyubiquitination"/>
    <property type="evidence" value="ECO:0007669"/>
    <property type="project" value="TreeGrafter"/>
</dbReference>
<feature type="compositionally biased region" description="Pro residues" evidence="13">
    <location>
        <begin position="404"/>
        <end position="420"/>
    </location>
</feature>
<evidence type="ECO:0000259" key="14">
    <source>
        <dbReference type="PROSITE" id="PS50033"/>
    </source>
</evidence>
<evidence type="ECO:0000256" key="10">
    <source>
        <dbReference type="ARBA" id="ARBA00023043"/>
    </source>
</evidence>
<dbReference type="Gene3D" id="3.10.20.90">
    <property type="entry name" value="Phosphatidylinositol 3-kinase Catalytic Subunit, Chain A, domain 1"/>
    <property type="match status" value="1"/>
</dbReference>
<dbReference type="InterPro" id="IPR000569">
    <property type="entry name" value="HECT_dom"/>
</dbReference>
<dbReference type="GO" id="GO:0061630">
    <property type="term" value="F:ubiquitin protein ligase activity"/>
    <property type="evidence" value="ECO:0007669"/>
    <property type="project" value="UniProtKB-EC"/>
</dbReference>
<comment type="caution">
    <text evidence="16">The sequence shown here is derived from an EMBL/GenBank/DDBJ whole genome shotgun (WGS) entry which is preliminary data.</text>
</comment>
<feature type="active site" description="Glycyl thioester intermediate" evidence="12">
    <location>
        <position position="807"/>
    </location>
</feature>
<feature type="domain" description="UBX" evidence="14">
    <location>
        <begin position="281"/>
        <end position="357"/>
    </location>
</feature>
<dbReference type="GO" id="GO:0007030">
    <property type="term" value="P:Golgi organization"/>
    <property type="evidence" value="ECO:0007669"/>
    <property type="project" value="TreeGrafter"/>
</dbReference>
<feature type="compositionally biased region" description="Basic and acidic residues" evidence="13">
    <location>
        <begin position="35"/>
        <end position="48"/>
    </location>
</feature>
<name>A0A8T2LJG6_ASTMX</name>
<dbReference type="Proteomes" id="UP000752171">
    <property type="component" value="Unassembled WGS sequence"/>
</dbReference>
<evidence type="ECO:0000256" key="12">
    <source>
        <dbReference type="PROSITE-ProRule" id="PRU00104"/>
    </source>
</evidence>
<dbReference type="InterPro" id="IPR029071">
    <property type="entry name" value="Ubiquitin-like_domsf"/>
</dbReference>
<organism evidence="16 17">
    <name type="scientific">Astyanax mexicanus</name>
    <name type="common">Blind cave fish</name>
    <name type="synonym">Astyanax fasciatus mexicanus</name>
    <dbReference type="NCBI Taxonomy" id="7994"/>
    <lineage>
        <taxon>Eukaryota</taxon>
        <taxon>Metazoa</taxon>
        <taxon>Chordata</taxon>
        <taxon>Craniata</taxon>
        <taxon>Vertebrata</taxon>
        <taxon>Euteleostomi</taxon>
        <taxon>Actinopterygii</taxon>
        <taxon>Neopterygii</taxon>
        <taxon>Teleostei</taxon>
        <taxon>Ostariophysi</taxon>
        <taxon>Characiformes</taxon>
        <taxon>Characoidei</taxon>
        <taxon>Acestrorhamphidae</taxon>
        <taxon>Acestrorhamphinae</taxon>
        <taxon>Astyanax</taxon>
    </lineage>
</organism>
<keyword evidence="8" id="KW-0677">Repeat</keyword>
<dbReference type="GO" id="GO:0006511">
    <property type="term" value="P:ubiquitin-dependent protein catabolic process"/>
    <property type="evidence" value="ECO:0007669"/>
    <property type="project" value="TreeGrafter"/>
</dbReference>
<dbReference type="InterPro" id="IPR001012">
    <property type="entry name" value="UBX_dom"/>
</dbReference>
<feature type="compositionally biased region" description="Low complexity" evidence="13">
    <location>
        <begin position="386"/>
        <end position="403"/>
    </location>
</feature>
<sequence length="839" mass="93637">MNQQRLQAIADRFQQLVNRASATEGRPSTSGTMVDRLREFRRDQEPRRTGPAKQRLKTIRLAVLPSGQDTLFIPRPGSTVKKVVVPLSMPEAAFIEKIREEFPAVQGDFCLFRVDRQRRIHRLELTSVCPAAIKACSVLRRSAVYIRKMENGEEEVRNIHGMGDGMLEENQNILEEQNRLEEEEQNLEVVEEDKQNGFDEEEQDRSGKDIFIDPDDNQSVARESTVLLQWRALRCQQDEEYQVSLQIDRERERRRRQLLERELRRVHVINTRNEWIDSIPEPENGMVIQFKYPDGGLKRRRFLPCQLFQDLVAFAGNVDMASEIFSLQKAMSPISILSTQRGSLADNGITAQCTLYILWMSGDEVENIISNSSIACGPYPVAPSTTFSPAPSPPTTITTCSPAPSSPIPAPIFSPAPSPPTTITTISPAPSSPIAAPIFSPAPSPSQSPSFSPSSPDQEDIEEAFDIAAALQTLKARVHHLAPTANQINVLRDEEFECALRAFNRPTFDPESKLDIVFIDEDGRGEGAVDDGGPTREFCRLLMGKLQGHQIFEGPPEERTLALDSIALHTNTYKSVGQMLSVCLIHGGVSPNFFSKRLFSQVFGLPSGPATIEDMVDHGLRAKLEKINSADTLDDAREAVSETAEELALMGALRHLRSLEHRKELMEAVLQFYCEGRINAALTQFKDGLTTLGVLQMVTSHPQAFEKVFLYDPTPLKASDIVELFHARCRSLPASNRRRLEARTIAFWKDWLLEVEGGLAHPITLEHVLIFATGLQRIPAVGFPMQPELAFLHPDDGLARFPKANTCSLVLHLPVGQTYTEFKNNMELGLGCASQFGEA</sequence>
<feature type="domain" description="HECT" evidence="15">
    <location>
        <begin position="504"/>
        <end position="839"/>
    </location>
</feature>
<keyword evidence="7" id="KW-0808">Transferase</keyword>
<keyword evidence="10" id="KW-0040">ANK repeat</keyword>
<dbReference type="SUPFAM" id="SSF56204">
    <property type="entry name" value="Hect, E3 ligase catalytic domain"/>
    <property type="match status" value="1"/>
</dbReference>
<dbReference type="Gene3D" id="3.30.2410.10">
    <property type="entry name" value="Hect, E3 ligase catalytic domain"/>
    <property type="match status" value="1"/>
</dbReference>
<evidence type="ECO:0000256" key="13">
    <source>
        <dbReference type="SAM" id="MobiDB-lite"/>
    </source>
</evidence>
<keyword evidence="9 12" id="KW-0833">Ubl conjugation pathway</keyword>
<evidence type="ECO:0000256" key="6">
    <source>
        <dbReference type="ARBA" id="ARBA00022490"/>
    </source>
</evidence>
<feature type="compositionally biased region" description="Polar residues" evidence="13">
    <location>
        <begin position="19"/>
        <end position="32"/>
    </location>
</feature>
<keyword evidence="6" id="KW-0963">Cytoplasm</keyword>
<feature type="compositionally biased region" description="Low complexity" evidence="13">
    <location>
        <begin position="447"/>
        <end position="456"/>
    </location>
</feature>
<dbReference type="GO" id="GO:0000139">
    <property type="term" value="C:Golgi membrane"/>
    <property type="evidence" value="ECO:0007669"/>
    <property type="project" value="TreeGrafter"/>
</dbReference>
<dbReference type="PROSITE" id="PS50237">
    <property type="entry name" value="HECT"/>
    <property type="match status" value="1"/>
</dbReference>
<evidence type="ECO:0000256" key="7">
    <source>
        <dbReference type="ARBA" id="ARBA00022679"/>
    </source>
</evidence>
<dbReference type="EMBL" id="JAICCE010000011">
    <property type="protein sequence ID" value="KAG9271630.1"/>
    <property type="molecule type" value="Genomic_DNA"/>
</dbReference>
<dbReference type="PANTHER" id="PTHR11254:SF363">
    <property type="entry name" value="E3 UBIQUITIN-PROTEIN LIGASE HACE1"/>
    <property type="match status" value="1"/>
</dbReference>
<dbReference type="OrthoDB" id="512616at2759"/>
<dbReference type="Gene3D" id="3.90.1750.10">
    <property type="entry name" value="Hect, E3 ligase catalytic domains"/>
    <property type="match status" value="1"/>
</dbReference>
<evidence type="ECO:0000256" key="8">
    <source>
        <dbReference type="ARBA" id="ARBA00022737"/>
    </source>
</evidence>
<feature type="region of interest" description="Disordered" evidence="13">
    <location>
        <begin position="19"/>
        <end position="54"/>
    </location>
</feature>
<accession>A0A8T2LJG6</accession>
<evidence type="ECO:0000313" key="16">
    <source>
        <dbReference type="EMBL" id="KAG9271630.1"/>
    </source>
</evidence>
<evidence type="ECO:0000256" key="9">
    <source>
        <dbReference type="ARBA" id="ARBA00022786"/>
    </source>
</evidence>
<evidence type="ECO:0000259" key="15">
    <source>
        <dbReference type="PROSITE" id="PS50237"/>
    </source>
</evidence>
<keyword evidence="11" id="KW-0472">Membrane</keyword>
<dbReference type="GO" id="GO:0005634">
    <property type="term" value="C:nucleus"/>
    <property type="evidence" value="ECO:0007669"/>
    <property type="project" value="TreeGrafter"/>
</dbReference>
<evidence type="ECO:0000256" key="11">
    <source>
        <dbReference type="ARBA" id="ARBA00023136"/>
    </source>
</evidence>
<comment type="subcellular location">
    <subcellularLocation>
        <location evidence="3">Cytoplasm</location>
    </subcellularLocation>
    <subcellularLocation>
        <location evidence="2">Endomembrane system</location>
    </subcellularLocation>
</comment>
<dbReference type="Pfam" id="PF00632">
    <property type="entry name" value="HECT"/>
    <property type="match status" value="1"/>
</dbReference>
<protein>
    <recommendedName>
        <fullName evidence="5">HECT-type E3 ubiquitin transferase</fullName>
        <ecNumber evidence="5">2.3.2.26</ecNumber>
    </recommendedName>
</protein>
<dbReference type="PANTHER" id="PTHR11254">
    <property type="entry name" value="HECT DOMAIN UBIQUITIN-PROTEIN LIGASE"/>
    <property type="match status" value="1"/>
</dbReference>
<proteinExistence type="predicted"/>
<evidence type="ECO:0000256" key="3">
    <source>
        <dbReference type="ARBA" id="ARBA00004496"/>
    </source>
</evidence>
<feature type="region of interest" description="Disordered" evidence="13">
    <location>
        <begin position="386"/>
        <end position="459"/>
    </location>
</feature>
<comment type="catalytic activity">
    <reaction evidence="1">
        <text>S-ubiquitinyl-[E2 ubiquitin-conjugating enzyme]-L-cysteine + [acceptor protein]-L-lysine = [E2 ubiquitin-conjugating enzyme]-L-cysteine + N(6)-ubiquitinyl-[acceptor protein]-L-lysine.</text>
        <dbReference type="EC" id="2.3.2.26"/>
    </reaction>
</comment>
<reference evidence="16 17" key="1">
    <citation type="submission" date="2021-07" db="EMBL/GenBank/DDBJ databases">
        <authorList>
            <person name="Imarazene B."/>
            <person name="Zahm M."/>
            <person name="Klopp C."/>
            <person name="Cabau C."/>
            <person name="Beille S."/>
            <person name="Jouanno E."/>
            <person name="Castinel A."/>
            <person name="Lluch J."/>
            <person name="Gil L."/>
            <person name="Kuchtly C."/>
            <person name="Lopez Roques C."/>
            <person name="Donnadieu C."/>
            <person name="Parrinello H."/>
            <person name="Journot L."/>
            <person name="Du K."/>
            <person name="Schartl M."/>
            <person name="Retaux S."/>
            <person name="Guiguen Y."/>
        </authorList>
    </citation>
    <scope>NUCLEOTIDE SEQUENCE [LARGE SCALE GENOMIC DNA]</scope>
    <source>
        <strain evidence="16">Pach_M1</strain>
        <tissue evidence="16">Testis</tissue>
    </source>
</reference>
<comment type="pathway">
    <text evidence="4">Protein modification; protein ubiquitination.</text>
</comment>
<evidence type="ECO:0000313" key="17">
    <source>
        <dbReference type="Proteomes" id="UP000752171"/>
    </source>
</evidence>
<dbReference type="SUPFAM" id="SSF54236">
    <property type="entry name" value="Ubiquitin-like"/>
    <property type="match status" value="1"/>
</dbReference>
<evidence type="ECO:0000256" key="5">
    <source>
        <dbReference type="ARBA" id="ARBA00012485"/>
    </source>
</evidence>
<dbReference type="GO" id="GO:0061025">
    <property type="term" value="P:membrane fusion"/>
    <property type="evidence" value="ECO:0007669"/>
    <property type="project" value="TreeGrafter"/>
</dbReference>